<accession>A0A0A9F830</accession>
<evidence type="ECO:0000313" key="1">
    <source>
        <dbReference type="EMBL" id="JAE06301.1"/>
    </source>
</evidence>
<dbReference type="EMBL" id="GBRH01191595">
    <property type="protein sequence ID" value="JAE06301.1"/>
    <property type="molecule type" value="Transcribed_RNA"/>
</dbReference>
<reference evidence="1" key="1">
    <citation type="submission" date="2014-09" db="EMBL/GenBank/DDBJ databases">
        <authorList>
            <person name="Magalhaes I.L.F."/>
            <person name="Oliveira U."/>
            <person name="Santos F.R."/>
            <person name="Vidigal T.H.D.A."/>
            <person name="Brescovit A.D."/>
            <person name="Santos A.J."/>
        </authorList>
    </citation>
    <scope>NUCLEOTIDE SEQUENCE</scope>
    <source>
        <tissue evidence="1">Shoot tissue taken approximately 20 cm above the soil surface</tissue>
    </source>
</reference>
<sequence length="10" mass="1155">MRPILNPLDS</sequence>
<name>A0A0A9F830_ARUDO</name>
<protein>
    <submittedName>
        <fullName evidence="1">Uncharacterized protein</fullName>
    </submittedName>
</protein>
<organism evidence="1">
    <name type="scientific">Arundo donax</name>
    <name type="common">Giant reed</name>
    <name type="synonym">Donax arundinaceus</name>
    <dbReference type="NCBI Taxonomy" id="35708"/>
    <lineage>
        <taxon>Eukaryota</taxon>
        <taxon>Viridiplantae</taxon>
        <taxon>Streptophyta</taxon>
        <taxon>Embryophyta</taxon>
        <taxon>Tracheophyta</taxon>
        <taxon>Spermatophyta</taxon>
        <taxon>Magnoliopsida</taxon>
        <taxon>Liliopsida</taxon>
        <taxon>Poales</taxon>
        <taxon>Poaceae</taxon>
        <taxon>PACMAD clade</taxon>
        <taxon>Arundinoideae</taxon>
        <taxon>Arundineae</taxon>
        <taxon>Arundo</taxon>
    </lineage>
</organism>
<reference evidence="1" key="2">
    <citation type="journal article" date="2015" name="Data Brief">
        <title>Shoot transcriptome of the giant reed, Arundo donax.</title>
        <authorList>
            <person name="Barrero R.A."/>
            <person name="Guerrero F.D."/>
            <person name="Moolhuijzen P."/>
            <person name="Goolsby J.A."/>
            <person name="Tidwell J."/>
            <person name="Bellgard S.E."/>
            <person name="Bellgard M.I."/>
        </authorList>
    </citation>
    <scope>NUCLEOTIDE SEQUENCE</scope>
    <source>
        <tissue evidence="1">Shoot tissue taken approximately 20 cm above the soil surface</tissue>
    </source>
</reference>
<proteinExistence type="predicted"/>